<reference evidence="7 8" key="1">
    <citation type="submission" date="2023-11" db="EMBL/GenBank/DDBJ databases">
        <title>Dfirmibasis_genome.</title>
        <authorList>
            <person name="Edelbroek B."/>
            <person name="Kjellin J."/>
            <person name="Jerlstrom-Hultqvist J."/>
            <person name="Soderbom F."/>
        </authorList>
    </citation>
    <scope>NUCLEOTIDE SEQUENCE [LARGE SCALE GENOMIC DNA]</scope>
    <source>
        <strain evidence="7 8">TNS-C-14</strain>
    </source>
</reference>
<name>A0AAN7TNM9_9MYCE</name>
<dbReference type="InterPro" id="IPR045160">
    <property type="entry name" value="ATG16"/>
</dbReference>
<accession>A0AAN7TNM9</accession>
<dbReference type="PRINTS" id="PR00320">
    <property type="entry name" value="GPROTEINBRPT"/>
</dbReference>
<dbReference type="InterPro" id="IPR015943">
    <property type="entry name" value="WD40/YVTN_repeat-like_dom_sf"/>
</dbReference>
<dbReference type="InterPro" id="IPR019775">
    <property type="entry name" value="WD40_repeat_CS"/>
</dbReference>
<dbReference type="Pfam" id="PF08614">
    <property type="entry name" value="ATG16"/>
    <property type="match status" value="1"/>
</dbReference>
<evidence type="ECO:0000259" key="6">
    <source>
        <dbReference type="Pfam" id="PF08614"/>
    </source>
</evidence>
<evidence type="ECO:0000256" key="3">
    <source>
        <dbReference type="PROSITE-ProRule" id="PRU00221"/>
    </source>
</evidence>
<dbReference type="InterPro" id="IPR036322">
    <property type="entry name" value="WD40_repeat_dom_sf"/>
</dbReference>
<dbReference type="CDD" id="cd22887">
    <property type="entry name" value="Atg16_CCD"/>
    <property type="match status" value="1"/>
</dbReference>
<feature type="repeat" description="WD" evidence="3">
    <location>
        <begin position="451"/>
        <end position="477"/>
    </location>
</feature>
<comment type="caution">
    <text evidence="7">The sequence shown here is derived from an EMBL/GenBank/DDBJ whole genome shotgun (WGS) entry which is preliminary data.</text>
</comment>
<evidence type="ECO:0000256" key="4">
    <source>
        <dbReference type="SAM" id="Coils"/>
    </source>
</evidence>
<keyword evidence="4" id="KW-0175">Coiled coil</keyword>
<dbReference type="Pfam" id="PF00400">
    <property type="entry name" value="WD40"/>
    <property type="match status" value="7"/>
</dbReference>
<feature type="compositionally biased region" description="Low complexity" evidence="5">
    <location>
        <begin position="102"/>
        <end position="116"/>
    </location>
</feature>
<dbReference type="PROSITE" id="PS50082">
    <property type="entry name" value="WD_REPEATS_2"/>
    <property type="match status" value="6"/>
</dbReference>
<dbReference type="GO" id="GO:0034045">
    <property type="term" value="C:phagophore assembly site membrane"/>
    <property type="evidence" value="ECO:0007669"/>
    <property type="project" value="TreeGrafter"/>
</dbReference>
<evidence type="ECO:0000256" key="2">
    <source>
        <dbReference type="ARBA" id="ARBA00022737"/>
    </source>
</evidence>
<dbReference type="Proteomes" id="UP001344447">
    <property type="component" value="Unassembled WGS sequence"/>
</dbReference>
<gene>
    <name evidence="7" type="ORF">RB653_002308</name>
</gene>
<dbReference type="InterPro" id="IPR001680">
    <property type="entry name" value="WD40_rpt"/>
</dbReference>
<feature type="domain" description="Autophagy-related protein 16" evidence="6">
    <location>
        <begin position="45"/>
        <end position="246"/>
    </location>
</feature>
<feature type="coiled-coil region" evidence="4">
    <location>
        <begin position="122"/>
        <end position="177"/>
    </location>
</feature>
<keyword evidence="8" id="KW-1185">Reference proteome</keyword>
<dbReference type="InterPro" id="IPR020472">
    <property type="entry name" value="WD40_PAC1"/>
</dbReference>
<feature type="repeat" description="WD" evidence="3">
    <location>
        <begin position="537"/>
        <end position="567"/>
    </location>
</feature>
<evidence type="ECO:0000313" key="8">
    <source>
        <dbReference type="Proteomes" id="UP001344447"/>
    </source>
</evidence>
<evidence type="ECO:0000256" key="5">
    <source>
        <dbReference type="SAM" id="MobiDB-lite"/>
    </source>
</evidence>
<dbReference type="CDD" id="cd00200">
    <property type="entry name" value="WD40"/>
    <property type="match status" value="1"/>
</dbReference>
<dbReference type="AlphaFoldDB" id="A0AAN7TNM9"/>
<feature type="repeat" description="WD" evidence="3">
    <location>
        <begin position="395"/>
        <end position="435"/>
    </location>
</feature>
<protein>
    <recommendedName>
        <fullName evidence="6">Autophagy-related protein 16 domain-containing protein</fullName>
    </recommendedName>
</protein>
<evidence type="ECO:0000256" key="1">
    <source>
        <dbReference type="ARBA" id="ARBA00022574"/>
    </source>
</evidence>
<keyword evidence="1 3" id="KW-0853">WD repeat</keyword>
<feature type="region of interest" description="Disordered" evidence="5">
    <location>
        <begin position="95"/>
        <end position="117"/>
    </location>
</feature>
<organism evidence="7 8">
    <name type="scientific">Dictyostelium firmibasis</name>
    <dbReference type="NCBI Taxonomy" id="79012"/>
    <lineage>
        <taxon>Eukaryota</taxon>
        <taxon>Amoebozoa</taxon>
        <taxon>Evosea</taxon>
        <taxon>Eumycetozoa</taxon>
        <taxon>Dictyostelia</taxon>
        <taxon>Dictyosteliales</taxon>
        <taxon>Dictyosteliaceae</taxon>
        <taxon>Dictyostelium</taxon>
    </lineage>
</organism>
<dbReference type="SMART" id="SM00320">
    <property type="entry name" value="WD40"/>
    <property type="match status" value="7"/>
</dbReference>
<sequence length="603" mass="67910">MFSSQNNSYMMMGGGIGNINNSQFYSPIISTSAQSFNSIPEWKRDIIRQLNDRNQSQTNNFSEFMRIYTELLKRERTLNDRTLLYEKEIVSLRNEKKIQPPSGSSSKMDSSSNRVSGMGSTIEEMEQKLFKLQEDLTNSYKRNADNASSILLLNDKNKDLQNELMSKEIEIERIRSTIQQDLDAIKRLEMVVIEKENVSQIIRDELSSLQTEFLHNESKVVKLEQENSSLVERWLRKKNEEASKMNEANDFYQKMVEQRDSTPAKLVTQLSESVSNLVIKLPENETPIPIVLEKGVFSTEAMMPSKAKKRWIGHNSEIFCMAFNSIGNLLATGGGDKSVKVWDVISGQQKSTLLGASQSIVSVSFSPNDESILGTSNDNSARLWNTELGRSRHTLTGHIGKVYTGKFFNSNRVVTGSHDRTIKLWDLQKGYCTRTIFCFSSCNDLVILGGSGNHLASGHVDHSVRFWDSNAGEPTQVLSSIHEGQITSITNSPTNANQILTNSRDHTLKIIDIRTFDTIRTFKDPEYRNGLNWTKASWSPDGRYIASGSIDGSICIWDASNGKTVKVLTKVHNNGSSVCCCSWSPLANIFISADKDKNIIQWE</sequence>
<feature type="repeat" description="WD" evidence="3">
    <location>
        <begin position="571"/>
        <end position="603"/>
    </location>
</feature>
<dbReference type="SUPFAM" id="SSF50978">
    <property type="entry name" value="WD40 repeat-like"/>
    <property type="match status" value="1"/>
</dbReference>
<dbReference type="GO" id="GO:0043495">
    <property type="term" value="F:protein-membrane adaptor activity"/>
    <property type="evidence" value="ECO:0007669"/>
    <property type="project" value="TreeGrafter"/>
</dbReference>
<dbReference type="GO" id="GO:0034274">
    <property type="term" value="C:Atg12-Atg5-Atg16 complex"/>
    <property type="evidence" value="ECO:0007669"/>
    <property type="project" value="TreeGrafter"/>
</dbReference>
<dbReference type="PROSITE" id="PS50294">
    <property type="entry name" value="WD_REPEATS_REGION"/>
    <property type="match status" value="4"/>
</dbReference>
<dbReference type="GO" id="GO:0000045">
    <property type="term" value="P:autophagosome assembly"/>
    <property type="evidence" value="ECO:0007669"/>
    <property type="project" value="InterPro"/>
</dbReference>
<feature type="repeat" description="WD" evidence="3">
    <location>
        <begin position="353"/>
        <end position="394"/>
    </location>
</feature>
<dbReference type="PANTHER" id="PTHR19878:SF8">
    <property type="entry name" value="AUTOPHAGY-RELATED 16, ISOFORM F"/>
    <property type="match status" value="1"/>
</dbReference>
<dbReference type="PANTHER" id="PTHR19878">
    <property type="entry name" value="AUTOPHAGY PROTEIN 16-LIKE"/>
    <property type="match status" value="1"/>
</dbReference>
<evidence type="ECO:0000313" key="7">
    <source>
        <dbReference type="EMBL" id="KAK5577367.1"/>
    </source>
</evidence>
<feature type="repeat" description="WD" evidence="3">
    <location>
        <begin position="311"/>
        <end position="352"/>
    </location>
</feature>
<dbReference type="Gene3D" id="2.130.10.10">
    <property type="entry name" value="YVTN repeat-like/Quinoprotein amine dehydrogenase"/>
    <property type="match status" value="3"/>
</dbReference>
<dbReference type="EMBL" id="JAVFKY010000004">
    <property type="protein sequence ID" value="KAK5577367.1"/>
    <property type="molecule type" value="Genomic_DNA"/>
</dbReference>
<dbReference type="PROSITE" id="PS00678">
    <property type="entry name" value="WD_REPEATS_1"/>
    <property type="match status" value="4"/>
</dbReference>
<proteinExistence type="predicted"/>
<dbReference type="GO" id="GO:0000421">
    <property type="term" value="C:autophagosome membrane"/>
    <property type="evidence" value="ECO:0007669"/>
    <property type="project" value="TreeGrafter"/>
</dbReference>
<keyword evidence="2" id="KW-0677">Repeat</keyword>
<dbReference type="Gene3D" id="1.20.5.170">
    <property type="match status" value="1"/>
</dbReference>
<dbReference type="InterPro" id="IPR013923">
    <property type="entry name" value="Autophagy-rel_prot_16_dom"/>
</dbReference>